<sequence>MYRKESRQRFQAKTWQSTTAKKGQNIMTITQLLSTLNEDTNLHARMDNDTLYLEGQKFLTVDTSAIIFWQHTSTILHPAGLLAVAKYAAQFSTDSNSATLL</sequence>
<comment type="caution">
    <text evidence="1">The sequence shown here is derived from an EMBL/GenBank/DDBJ whole genome shotgun (WGS) entry which is preliminary data.</text>
</comment>
<reference evidence="1" key="1">
    <citation type="journal article" date="2021" name="PeerJ">
        <title>Extensive microbial diversity within the chicken gut microbiome revealed by metagenomics and culture.</title>
        <authorList>
            <person name="Gilroy R."/>
            <person name="Ravi A."/>
            <person name="Getino M."/>
            <person name="Pursley I."/>
            <person name="Horton D.L."/>
            <person name="Alikhan N.F."/>
            <person name="Baker D."/>
            <person name="Gharbi K."/>
            <person name="Hall N."/>
            <person name="Watson M."/>
            <person name="Adriaenssens E.M."/>
            <person name="Foster-Nyarko E."/>
            <person name="Jarju S."/>
            <person name="Secka A."/>
            <person name="Antonio M."/>
            <person name="Oren A."/>
            <person name="Chaudhuri R.R."/>
            <person name="La Ragione R."/>
            <person name="Hildebrand F."/>
            <person name="Pallen M.J."/>
        </authorList>
    </citation>
    <scope>NUCLEOTIDE SEQUENCE</scope>
    <source>
        <strain evidence="1">CHK173-2145</strain>
    </source>
</reference>
<organism evidence="1 2">
    <name type="scientific">Levilactobacillus hammesii</name>
    <dbReference type="NCBI Taxonomy" id="267633"/>
    <lineage>
        <taxon>Bacteria</taxon>
        <taxon>Bacillati</taxon>
        <taxon>Bacillota</taxon>
        <taxon>Bacilli</taxon>
        <taxon>Lactobacillales</taxon>
        <taxon>Lactobacillaceae</taxon>
        <taxon>Levilactobacillus</taxon>
    </lineage>
</organism>
<protein>
    <submittedName>
        <fullName evidence="1">Uncharacterized protein</fullName>
    </submittedName>
</protein>
<evidence type="ECO:0000313" key="1">
    <source>
        <dbReference type="EMBL" id="HJE87100.1"/>
    </source>
</evidence>
<dbReference type="Proteomes" id="UP000721920">
    <property type="component" value="Unassembled WGS sequence"/>
</dbReference>
<dbReference type="AlphaFoldDB" id="A0A921JWE8"/>
<name>A0A921JWE8_9LACO</name>
<accession>A0A921JWE8</accession>
<dbReference type="EMBL" id="DYXN01000086">
    <property type="protein sequence ID" value="HJE87100.1"/>
    <property type="molecule type" value="Genomic_DNA"/>
</dbReference>
<proteinExistence type="predicted"/>
<gene>
    <name evidence="1" type="ORF">K8U88_05880</name>
</gene>
<reference evidence="1" key="2">
    <citation type="submission" date="2021-09" db="EMBL/GenBank/DDBJ databases">
        <authorList>
            <person name="Gilroy R."/>
        </authorList>
    </citation>
    <scope>NUCLEOTIDE SEQUENCE</scope>
    <source>
        <strain evidence="1">CHK173-2145</strain>
    </source>
</reference>
<evidence type="ECO:0000313" key="2">
    <source>
        <dbReference type="Proteomes" id="UP000721920"/>
    </source>
</evidence>